<keyword evidence="6" id="KW-0175">Coiled coil</keyword>
<proteinExistence type="predicted"/>
<organism evidence="8 9">
    <name type="scientific">Zingiber officinale</name>
    <name type="common">Ginger</name>
    <name type="synonym">Amomum zingiber</name>
    <dbReference type="NCBI Taxonomy" id="94328"/>
    <lineage>
        <taxon>Eukaryota</taxon>
        <taxon>Viridiplantae</taxon>
        <taxon>Streptophyta</taxon>
        <taxon>Embryophyta</taxon>
        <taxon>Tracheophyta</taxon>
        <taxon>Spermatophyta</taxon>
        <taxon>Magnoliopsida</taxon>
        <taxon>Liliopsida</taxon>
        <taxon>Zingiberales</taxon>
        <taxon>Zingiberaceae</taxon>
        <taxon>Zingiber</taxon>
    </lineage>
</organism>
<dbReference type="Proteomes" id="UP000734854">
    <property type="component" value="Unassembled WGS sequence"/>
</dbReference>
<keyword evidence="9" id="KW-1185">Reference proteome</keyword>
<keyword evidence="5" id="KW-0539">Nucleus</keyword>
<dbReference type="SMART" id="SM00338">
    <property type="entry name" value="BRLZ"/>
    <property type="match status" value="1"/>
</dbReference>
<feature type="coiled-coil region" evidence="6">
    <location>
        <begin position="5"/>
        <end position="81"/>
    </location>
</feature>
<keyword evidence="3" id="KW-0238">DNA-binding</keyword>
<feature type="domain" description="BZIP" evidence="7">
    <location>
        <begin position="1"/>
        <end position="46"/>
    </location>
</feature>
<dbReference type="PROSITE" id="PS50217">
    <property type="entry name" value="BZIP"/>
    <property type="match status" value="1"/>
</dbReference>
<dbReference type="GO" id="GO:0045893">
    <property type="term" value="P:positive regulation of DNA-templated transcription"/>
    <property type="evidence" value="ECO:0007669"/>
    <property type="project" value="TreeGrafter"/>
</dbReference>
<evidence type="ECO:0000256" key="1">
    <source>
        <dbReference type="ARBA" id="ARBA00004123"/>
    </source>
</evidence>
<dbReference type="GO" id="GO:0003700">
    <property type="term" value="F:DNA-binding transcription factor activity"/>
    <property type="evidence" value="ECO:0007669"/>
    <property type="project" value="InterPro"/>
</dbReference>
<protein>
    <recommendedName>
        <fullName evidence="7">BZIP domain-containing protein</fullName>
    </recommendedName>
</protein>
<evidence type="ECO:0000313" key="8">
    <source>
        <dbReference type="EMBL" id="KAG6533922.1"/>
    </source>
</evidence>
<dbReference type="Pfam" id="PF00170">
    <property type="entry name" value="bZIP_1"/>
    <property type="match status" value="1"/>
</dbReference>
<comment type="subcellular location">
    <subcellularLocation>
        <location evidence="1">Nucleus</location>
    </subcellularLocation>
</comment>
<reference evidence="8 9" key="1">
    <citation type="submission" date="2020-08" db="EMBL/GenBank/DDBJ databases">
        <title>Plant Genome Project.</title>
        <authorList>
            <person name="Zhang R.-G."/>
        </authorList>
    </citation>
    <scope>NUCLEOTIDE SEQUENCE [LARGE SCALE GENOMIC DNA]</scope>
    <source>
        <tissue evidence="8">Rhizome</tissue>
    </source>
</reference>
<dbReference type="Gene3D" id="1.20.5.170">
    <property type="match status" value="1"/>
</dbReference>
<evidence type="ECO:0000256" key="5">
    <source>
        <dbReference type="ARBA" id="ARBA00023242"/>
    </source>
</evidence>
<dbReference type="EMBL" id="JACMSC010000002">
    <property type="protein sequence ID" value="KAG6533922.1"/>
    <property type="molecule type" value="Genomic_DNA"/>
</dbReference>
<keyword evidence="2" id="KW-0805">Transcription regulation</keyword>
<evidence type="ECO:0000256" key="3">
    <source>
        <dbReference type="ARBA" id="ARBA00023125"/>
    </source>
</evidence>
<evidence type="ECO:0000259" key="7">
    <source>
        <dbReference type="PROSITE" id="PS50217"/>
    </source>
</evidence>
<dbReference type="GO" id="GO:0046982">
    <property type="term" value="F:protein heterodimerization activity"/>
    <property type="evidence" value="ECO:0007669"/>
    <property type="project" value="UniProtKB-ARBA"/>
</dbReference>
<dbReference type="InterPro" id="IPR004827">
    <property type="entry name" value="bZIP"/>
</dbReference>
<dbReference type="InterPro" id="IPR046347">
    <property type="entry name" value="bZIP_sf"/>
</dbReference>
<keyword evidence="4" id="KW-0804">Transcription</keyword>
<dbReference type="CDD" id="cd14702">
    <property type="entry name" value="bZIP_plant_GBF1"/>
    <property type="match status" value="1"/>
</dbReference>
<evidence type="ECO:0000256" key="2">
    <source>
        <dbReference type="ARBA" id="ARBA00023015"/>
    </source>
</evidence>
<dbReference type="FunFam" id="1.20.5.170:FF:000020">
    <property type="entry name" value="BZIP transcription factor"/>
    <property type="match status" value="1"/>
</dbReference>
<name>A0A8J5LWR8_ZINOF</name>
<evidence type="ECO:0000313" key="9">
    <source>
        <dbReference type="Proteomes" id="UP000734854"/>
    </source>
</evidence>
<sequence>MLSNRESAKRSRMKKQQQLDDLANQVSELKSQNEQLLLQVHLLTQQNMFMESDNVILRTELNSLKERLLFLNSTIRSMEQISGISIDVLTAPDPLLMPWQLPCPFQLIMANHGIFQL</sequence>
<dbReference type="PANTHER" id="PTHR45764">
    <property type="entry name" value="BZIP TRANSCRIPTION FACTOR 44"/>
    <property type="match status" value="1"/>
</dbReference>
<gene>
    <name evidence="8" type="ORF">ZIOFF_007800</name>
</gene>
<dbReference type="SUPFAM" id="SSF57959">
    <property type="entry name" value="Leucine zipper domain"/>
    <property type="match status" value="1"/>
</dbReference>
<accession>A0A8J5LWR8</accession>
<dbReference type="InterPro" id="IPR045314">
    <property type="entry name" value="bZIP_plant_GBF1"/>
</dbReference>
<dbReference type="AlphaFoldDB" id="A0A8J5LWR8"/>
<evidence type="ECO:0000256" key="6">
    <source>
        <dbReference type="SAM" id="Coils"/>
    </source>
</evidence>
<comment type="caution">
    <text evidence="8">The sequence shown here is derived from an EMBL/GenBank/DDBJ whole genome shotgun (WGS) entry which is preliminary data.</text>
</comment>
<evidence type="ECO:0000256" key="4">
    <source>
        <dbReference type="ARBA" id="ARBA00023163"/>
    </source>
</evidence>
<dbReference type="GO" id="GO:0005634">
    <property type="term" value="C:nucleus"/>
    <property type="evidence" value="ECO:0007669"/>
    <property type="project" value="UniProtKB-SubCell"/>
</dbReference>
<dbReference type="GO" id="GO:0000976">
    <property type="term" value="F:transcription cis-regulatory region binding"/>
    <property type="evidence" value="ECO:0007669"/>
    <property type="project" value="TreeGrafter"/>
</dbReference>
<dbReference type="PANTHER" id="PTHR45764:SF38">
    <property type="entry name" value="BZIP TRANSCRIPTION FACTOR 44"/>
    <property type="match status" value="1"/>
</dbReference>